<gene>
    <name evidence="2" type="ORF">KK137_06400</name>
</gene>
<evidence type="ECO:0000313" key="3">
    <source>
        <dbReference type="Proteomes" id="UP000811255"/>
    </source>
</evidence>
<protein>
    <submittedName>
        <fullName evidence="2">AAA family ATPase</fullName>
    </submittedName>
</protein>
<dbReference type="EMBL" id="JAHFVK010000001">
    <property type="protein sequence ID" value="MBT2133960.1"/>
    <property type="molecule type" value="Genomic_DNA"/>
</dbReference>
<comment type="caution">
    <text evidence="2">The sequence shown here is derived from an EMBL/GenBank/DDBJ whole genome shotgun (WGS) entry which is preliminary data.</text>
</comment>
<accession>A0ABS5W2I1</accession>
<name>A0ABS5W2I1_9SPHN</name>
<dbReference type="RefSeq" id="WP_214535325.1">
    <property type="nucleotide sequence ID" value="NZ_JAHFVK010000001.1"/>
</dbReference>
<dbReference type="SUPFAM" id="SSF52540">
    <property type="entry name" value="P-loop containing nucleoside triphosphate hydrolases"/>
    <property type="match status" value="1"/>
</dbReference>
<dbReference type="Pfam" id="PF13481">
    <property type="entry name" value="AAA_25"/>
    <property type="match status" value="1"/>
</dbReference>
<evidence type="ECO:0000313" key="2">
    <source>
        <dbReference type="EMBL" id="MBT2133960.1"/>
    </source>
</evidence>
<dbReference type="Proteomes" id="UP000811255">
    <property type="component" value="Unassembled WGS sequence"/>
</dbReference>
<sequence length="512" mass="55416">MTSLPEGEGAPGWMGRAPKGDRKQNGEAQGWASVASQFVDLEDPGPDECDVEARPRNYDANDVASLQGFDKVREEFAHRTEPALLPVIDMSGWNEEPPPRLSAWGDWLPFHQTTMLTGQGGVGKSLFEQALFTHIALGLPFLGMKTVQMNTLYITCEDDESELWRRQKAICAAIGVPISAVVGKLFLVSLAGVQDTALLASDEHGTLNPTSRWQQLRSTCTTHRIRIYGFDNATDALDADHNDLHEVASFMNLLTGLAIEMDGVSMIIHHPNKAGDDWLGSVAWHTKVRSRLIIKADEDRDADARMIENPKANYGPSGGKIHFRWHHGTFVRDEDLPSDYAADLADSIRVTGENAAFLACLQERVAQGDGRAVGPSPGPNYAPAQFEGMAAAKGFKKAVLKRAMDRLFAIGAIESVEVKNKKSGRSGFIIQEVDGGLHNSPHIPRTSLSHNRAHVPAQLGTPHTVDTTYLMGAATEAAAPGKEEGGNEVLQPLIQAVRARARADVGSAKGSG</sequence>
<proteinExistence type="predicted"/>
<evidence type="ECO:0000256" key="1">
    <source>
        <dbReference type="SAM" id="MobiDB-lite"/>
    </source>
</evidence>
<dbReference type="Gene3D" id="3.40.50.300">
    <property type="entry name" value="P-loop containing nucleotide triphosphate hydrolases"/>
    <property type="match status" value="1"/>
</dbReference>
<reference evidence="2 3" key="1">
    <citation type="submission" date="2021-05" db="EMBL/GenBank/DDBJ databases">
        <title>Croceibacterium sp. LX-88 genome sequence.</title>
        <authorList>
            <person name="Luo X."/>
        </authorList>
    </citation>
    <scope>NUCLEOTIDE SEQUENCE [LARGE SCALE GENOMIC DNA]</scope>
    <source>
        <strain evidence="2 3">LX-88</strain>
    </source>
</reference>
<feature type="region of interest" description="Disordered" evidence="1">
    <location>
        <begin position="1"/>
        <end position="29"/>
    </location>
</feature>
<keyword evidence="3" id="KW-1185">Reference proteome</keyword>
<dbReference type="InterPro" id="IPR027417">
    <property type="entry name" value="P-loop_NTPase"/>
</dbReference>
<organism evidence="2 3">
    <name type="scientific">Croceibacterium selenioxidans</name>
    <dbReference type="NCBI Taxonomy" id="2838833"/>
    <lineage>
        <taxon>Bacteria</taxon>
        <taxon>Pseudomonadati</taxon>
        <taxon>Pseudomonadota</taxon>
        <taxon>Alphaproteobacteria</taxon>
        <taxon>Sphingomonadales</taxon>
        <taxon>Erythrobacteraceae</taxon>
        <taxon>Croceibacterium</taxon>
    </lineage>
</organism>